<proteinExistence type="predicted"/>
<dbReference type="OrthoDB" id="9863935at2"/>
<protein>
    <submittedName>
        <fullName evidence="1">Uncharacterized protein</fullName>
    </submittedName>
</protein>
<dbReference type="AlphaFoldDB" id="A0A4R8UCY6"/>
<comment type="caution">
    <text evidence="1">The sequence shown here is derived from an EMBL/GenBank/DDBJ whole genome shotgun (WGS) entry which is preliminary data.</text>
</comment>
<sequence length="128" mass="13259">MSNDYENSTAHDTMNEVAGIQKYAMQVARAADALSRGDALTQRLIDAVHSGSSTAVEEIFAEAGVDTRVTLATVDGPETGKVSDTAQPAPVQQTAAAARAQAARTRTVTVTIGIGPISISVTVTKKSK</sequence>
<organism evidence="1 2">
    <name type="scientific">Cryobacterium tagatosivorans</name>
    <dbReference type="NCBI Taxonomy" id="1259199"/>
    <lineage>
        <taxon>Bacteria</taxon>
        <taxon>Bacillati</taxon>
        <taxon>Actinomycetota</taxon>
        <taxon>Actinomycetes</taxon>
        <taxon>Micrococcales</taxon>
        <taxon>Microbacteriaceae</taxon>
        <taxon>Cryobacterium</taxon>
    </lineage>
</organism>
<reference evidence="1 2" key="1">
    <citation type="submission" date="2019-03" db="EMBL/GenBank/DDBJ databases">
        <title>Genomics of glacier-inhabiting Cryobacterium strains.</title>
        <authorList>
            <person name="Liu Q."/>
            <person name="Xin Y.-H."/>
        </authorList>
    </citation>
    <scope>NUCLEOTIDE SEQUENCE [LARGE SCALE GENOMIC DNA]</scope>
    <source>
        <strain evidence="1 2">Sr47</strain>
    </source>
</reference>
<name>A0A4R8UCY6_9MICO</name>
<evidence type="ECO:0000313" key="1">
    <source>
        <dbReference type="EMBL" id="TFB48725.1"/>
    </source>
</evidence>
<keyword evidence="2" id="KW-1185">Reference proteome</keyword>
<dbReference type="EMBL" id="SOEZ01000061">
    <property type="protein sequence ID" value="TFB48725.1"/>
    <property type="molecule type" value="Genomic_DNA"/>
</dbReference>
<evidence type="ECO:0000313" key="2">
    <source>
        <dbReference type="Proteomes" id="UP000297866"/>
    </source>
</evidence>
<dbReference type="Proteomes" id="UP000297866">
    <property type="component" value="Unassembled WGS sequence"/>
</dbReference>
<accession>A0A4R8UCY6</accession>
<dbReference type="RefSeq" id="WP_134491635.1">
    <property type="nucleotide sequence ID" value="NZ_SOEZ01000061.1"/>
</dbReference>
<gene>
    <name evidence="1" type="ORF">E3O23_12980</name>
</gene>